<dbReference type="EMBL" id="MU005764">
    <property type="protein sequence ID" value="KAF2715161.1"/>
    <property type="molecule type" value="Genomic_DNA"/>
</dbReference>
<keyword evidence="3" id="KW-1185">Reference proteome</keyword>
<proteinExistence type="predicted"/>
<protein>
    <submittedName>
        <fullName evidence="2">Uncharacterized protein</fullName>
    </submittedName>
</protein>
<evidence type="ECO:0000313" key="3">
    <source>
        <dbReference type="Proteomes" id="UP000799428"/>
    </source>
</evidence>
<feature type="region of interest" description="Disordered" evidence="1">
    <location>
        <begin position="1"/>
        <end position="26"/>
    </location>
</feature>
<reference evidence="2" key="1">
    <citation type="journal article" date="2020" name="Stud. Mycol.">
        <title>101 Dothideomycetes genomes: a test case for predicting lifestyles and emergence of pathogens.</title>
        <authorList>
            <person name="Haridas S."/>
            <person name="Albert R."/>
            <person name="Binder M."/>
            <person name="Bloem J."/>
            <person name="Labutti K."/>
            <person name="Salamov A."/>
            <person name="Andreopoulos B."/>
            <person name="Baker S."/>
            <person name="Barry K."/>
            <person name="Bills G."/>
            <person name="Bluhm B."/>
            <person name="Cannon C."/>
            <person name="Castanera R."/>
            <person name="Culley D."/>
            <person name="Daum C."/>
            <person name="Ezra D."/>
            <person name="Gonzalez J."/>
            <person name="Henrissat B."/>
            <person name="Kuo A."/>
            <person name="Liang C."/>
            <person name="Lipzen A."/>
            <person name="Lutzoni F."/>
            <person name="Magnuson J."/>
            <person name="Mondo S."/>
            <person name="Nolan M."/>
            <person name="Ohm R."/>
            <person name="Pangilinan J."/>
            <person name="Park H.-J."/>
            <person name="Ramirez L."/>
            <person name="Alfaro M."/>
            <person name="Sun H."/>
            <person name="Tritt A."/>
            <person name="Yoshinaga Y."/>
            <person name="Zwiers L.-H."/>
            <person name="Turgeon B."/>
            <person name="Goodwin S."/>
            <person name="Spatafora J."/>
            <person name="Crous P."/>
            <person name="Grigoriev I."/>
        </authorList>
    </citation>
    <scope>NUCLEOTIDE SEQUENCE</scope>
    <source>
        <strain evidence="2">CBS 279.74</strain>
    </source>
</reference>
<dbReference type="AlphaFoldDB" id="A0A6G1KRZ7"/>
<organism evidence="2 3">
    <name type="scientific">Pleomassaria siparia CBS 279.74</name>
    <dbReference type="NCBI Taxonomy" id="1314801"/>
    <lineage>
        <taxon>Eukaryota</taxon>
        <taxon>Fungi</taxon>
        <taxon>Dikarya</taxon>
        <taxon>Ascomycota</taxon>
        <taxon>Pezizomycotina</taxon>
        <taxon>Dothideomycetes</taxon>
        <taxon>Pleosporomycetidae</taxon>
        <taxon>Pleosporales</taxon>
        <taxon>Pleomassariaceae</taxon>
        <taxon>Pleomassaria</taxon>
    </lineage>
</organism>
<accession>A0A6G1KRZ7</accession>
<name>A0A6G1KRZ7_9PLEO</name>
<gene>
    <name evidence="2" type="ORF">K504DRAFT_457329</name>
</gene>
<evidence type="ECO:0000313" key="2">
    <source>
        <dbReference type="EMBL" id="KAF2715161.1"/>
    </source>
</evidence>
<evidence type="ECO:0000256" key="1">
    <source>
        <dbReference type="SAM" id="MobiDB-lite"/>
    </source>
</evidence>
<dbReference type="Proteomes" id="UP000799428">
    <property type="component" value="Unassembled WGS sequence"/>
</dbReference>
<sequence length="250" mass="27819">MSSSSYSNKKTKLPPPEKTQRRAKPTMTTATFTDVRNDSTVSFQCEPYPHIMVNSLALVTEDYDKPESSLLGYSVMNLLYLVDQAEALFYPTPAPASMPTVAAVNNAMTLDHMYPLANLPDPFLSRGVWGALESSRWFIDAAVWLADPARDASSSSSWDSRQIKITVARSPEHSASDFECLLKDTVLGNDGDDFVTITEVLLENMPRVTVDVLVACPTDQESLDKVYQESRLWQVNEGDSESDGEWDDDF</sequence>